<reference evidence="2" key="1">
    <citation type="submission" date="2023-10" db="EMBL/GenBank/DDBJ databases">
        <authorList>
            <person name="Chen Y."/>
            <person name="Shah S."/>
            <person name="Dougan E. K."/>
            <person name="Thang M."/>
            <person name="Chan C."/>
        </authorList>
    </citation>
    <scope>NUCLEOTIDE SEQUENCE [LARGE SCALE GENOMIC DNA]</scope>
</reference>
<keyword evidence="3" id="KW-1185">Reference proteome</keyword>
<evidence type="ECO:0000256" key="1">
    <source>
        <dbReference type="SAM" id="MobiDB-lite"/>
    </source>
</evidence>
<feature type="non-terminal residue" evidence="2">
    <location>
        <position position="1"/>
    </location>
</feature>
<feature type="compositionally biased region" description="Gly residues" evidence="1">
    <location>
        <begin position="38"/>
        <end position="49"/>
    </location>
</feature>
<sequence>EQEPRPPGAGRRRAARRGRSRGQATPGVEGQSQSRGRGPAGRRGAGPGAGLPARGLPAQARGQPGVRPAAPPGRRPWRAEAASPRAARSP</sequence>
<evidence type="ECO:0000313" key="3">
    <source>
        <dbReference type="Proteomes" id="UP001189429"/>
    </source>
</evidence>
<name>A0ABN9P903_9DINO</name>
<dbReference type="Proteomes" id="UP001189429">
    <property type="component" value="Unassembled WGS sequence"/>
</dbReference>
<dbReference type="EMBL" id="CAUYUJ010000199">
    <property type="protein sequence ID" value="CAK0789222.1"/>
    <property type="molecule type" value="Genomic_DNA"/>
</dbReference>
<accession>A0ABN9P903</accession>
<feature type="compositionally biased region" description="Low complexity" evidence="1">
    <location>
        <begin position="79"/>
        <end position="90"/>
    </location>
</feature>
<feature type="compositionally biased region" description="Low complexity" evidence="1">
    <location>
        <begin position="50"/>
        <end position="68"/>
    </location>
</feature>
<comment type="caution">
    <text evidence="2">The sequence shown here is derived from an EMBL/GenBank/DDBJ whole genome shotgun (WGS) entry which is preliminary data.</text>
</comment>
<protein>
    <submittedName>
        <fullName evidence="2">Uncharacterized protein</fullName>
    </submittedName>
</protein>
<evidence type="ECO:0000313" key="2">
    <source>
        <dbReference type="EMBL" id="CAK0789222.1"/>
    </source>
</evidence>
<gene>
    <name evidence="2" type="ORF">PCOR1329_LOCUS854</name>
</gene>
<feature type="region of interest" description="Disordered" evidence="1">
    <location>
        <begin position="1"/>
        <end position="90"/>
    </location>
</feature>
<feature type="non-terminal residue" evidence="2">
    <location>
        <position position="90"/>
    </location>
</feature>
<feature type="compositionally biased region" description="Basic residues" evidence="1">
    <location>
        <begin position="10"/>
        <end position="20"/>
    </location>
</feature>
<organism evidence="2 3">
    <name type="scientific">Prorocentrum cordatum</name>
    <dbReference type="NCBI Taxonomy" id="2364126"/>
    <lineage>
        <taxon>Eukaryota</taxon>
        <taxon>Sar</taxon>
        <taxon>Alveolata</taxon>
        <taxon>Dinophyceae</taxon>
        <taxon>Prorocentrales</taxon>
        <taxon>Prorocentraceae</taxon>
        <taxon>Prorocentrum</taxon>
    </lineage>
</organism>
<proteinExistence type="predicted"/>